<accession>A0A2U2N8Z8</accession>
<dbReference type="AlphaFoldDB" id="A0A2U2N8Z8"/>
<keyword evidence="3" id="KW-1185">Reference proteome</keyword>
<feature type="region of interest" description="Disordered" evidence="1">
    <location>
        <begin position="149"/>
        <end position="169"/>
    </location>
</feature>
<sequence length="169" mass="18931">MNAEDERFQHAYLNHFHYADRTDDGWGPDSPRVGDQGALCHGLDAEEFTVSVEPRTGLPSLHVGSRWIGLFETAIDPHMEVILHQRGPGRAETYTIGAFRFADLTPPYEGVGCVVWQNGRLHDADSMRPLVEESLDLEDALITLGYEAFEAPDEPPSEDVPEVKTRQEE</sequence>
<dbReference type="RefSeq" id="WP_109057114.1">
    <property type="nucleotide sequence ID" value="NZ_QFFM01000012.1"/>
</dbReference>
<evidence type="ECO:0000256" key="1">
    <source>
        <dbReference type="SAM" id="MobiDB-lite"/>
    </source>
</evidence>
<gene>
    <name evidence="2" type="ORF">DF196_06850</name>
</gene>
<reference evidence="2 3" key="1">
    <citation type="journal article" date="2018" name="Int. J. Syst. Evol. Microbiol.">
        <title>Bifidobacterium callitrichidarum sp. nov. from the faeces of the emperor tamarin (Saguinus imperator).</title>
        <authorList>
            <person name="Modesto M."/>
            <person name="Michelini S."/>
            <person name="Sansosti M.C."/>
            <person name="De Filippo C."/>
            <person name="Cavalieri D."/>
            <person name="Qvirist L."/>
            <person name="Andlid T."/>
            <person name="Spiezio C."/>
            <person name="Sandri C."/>
            <person name="Pascarelli S."/>
            <person name="Sgorbati B."/>
            <person name="Mattarelli P."/>
        </authorList>
    </citation>
    <scope>NUCLEOTIDE SEQUENCE [LARGE SCALE GENOMIC DNA]</scope>
    <source>
        <strain evidence="2 3">TRI 5</strain>
    </source>
</reference>
<organism evidence="2 3">
    <name type="scientific">Bifidobacterium callitrichidarum</name>
    <dbReference type="NCBI Taxonomy" id="2052941"/>
    <lineage>
        <taxon>Bacteria</taxon>
        <taxon>Bacillati</taxon>
        <taxon>Actinomycetota</taxon>
        <taxon>Actinomycetes</taxon>
        <taxon>Bifidobacteriales</taxon>
        <taxon>Bifidobacteriaceae</taxon>
        <taxon>Bifidobacterium</taxon>
    </lineage>
</organism>
<protein>
    <submittedName>
        <fullName evidence="2">Uncharacterized protein</fullName>
    </submittedName>
</protein>
<comment type="caution">
    <text evidence="2">The sequence shown here is derived from an EMBL/GenBank/DDBJ whole genome shotgun (WGS) entry which is preliminary data.</text>
</comment>
<feature type="compositionally biased region" description="Acidic residues" evidence="1">
    <location>
        <begin position="150"/>
        <end position="160"/>
    </location>
</feature>
<evidence type="ECO:0000313" key="2">
    <source>
        <dbReference type="EMBL" id="PWG65645.1"/>
    </source>
</evidence>
<proteinExistence type="predicted"/>
<dbReference type="Proteomes" id="UP000245876">
    <property type="component" value="Unassembled WGS sequence"/>
</dbReference>
<evidence type="ECO:0000313" key="3">
    <source>
        <dbReference type="Proteomes" id="UP000245876"/>
    </source>
</evidence>
<name>A0A2U2N8Z8_9BIFI</name>
<dbReference type="EMBL" id="QFFM01000012">
    <property type="protein sequence ID" value="PWG65645.1"/>
    <property type="molecule type" value="Genomic_DNA"/>
</dbReference>